<evidence type="ECO:0000256" key="2">
    <source>
        <dbReference type="ARBA" id="ARBA00006052"/>
    </source>
</evidence>
<dbReference type="Gene3D" id="3.40.449.10">
    <property type="entry name" value="Phosphoenolpyruvate Carboxykinase, domain 1"/>
    <property type="match status" value="1"/>
</dbReference>
<name>A0A0R2JIP7_9LACO</name>
<dbReference type="GO" id="GO:0004612">
    <property type="term" value="F:phosphoenolpyruvate carboxykinase (ATP) activity"/>
    <property type="evidence" value="ECO:0007669"/>
    <property type="project" value="UniProtKB-EC"/>
</dbReference>
<dbReference type="EMBL" id="JQCD01000024">
    <property type="protein sequence ID" value="KRN77166.1"/>
    <property type="molecule type" value="Genomic_DNA"/>
</dbReference>
<dbReference type="Proteomes" id="UP000051673">
    <property type="component" value="Unassembled WGS sequence"/>
</dbReference>
<evidence type="ECO:0000256" key="4">
    <source>
        <dbReference type="ARBA" id="ARBA00022741"/>
    </source>
</evidence>
<dbReference type="SUPFAM" id="SSF68923">
    <property type="entry name" value="PEP carboxykinase N-terminal domain"/>
    <property type="match status" value="1"/>
</dbReference>
<reference evidence="8 9" key="1">
    <citation type="journal article" date="2015" name="Genome Announc.">
        <title>Expanding the biotechnology potential of lactobacilli through comparative genomics of 213 strains and associated genera.</title>
        <authorList>
            <person name="Sun Z."/>
            <person name="Harris H.M."/>
            <person name="McCann A."/>
            <person name="Guo C."/>
            <person name="Argimon S."/>
            <person name="Zhang W."/>
            <person name="Yang X."/>
            <person name="Jeffery I.B."/>
            <person name="Cooney J.C."/>
            <person name="Kagawa T.F."/>
            <person name="Liu W."/>
            <person name="Song Y."/>
            <person name="Salvetti E."/>
            <person name="Wrobel A."/>
            <person name="Rasinkangas P."/>
            <person name="Parkhill J."/>
            <person name="Rea M.C."/>
            <person name="O'Sullivan O."/>
            <person name="Ritari J."/>
            <person name="Douillard F.P."/>
            <person name="Paul Ross R."/>
            <person name="Yang R."/>
            <person name="Briner A.E."/>
            <person name="Felis G.E."/>
            <person name="de Vos W.M."/>
            <person name="Barrangou R."/>
            <person name="Klaenhammer T.R."/>
            <person name="Caufield P.W."/>
            <person name="Cui Y."/>
            <person name="Zhang H."/>
            <person name="O'Toole P.W."/>
        </authorList>
    </citation>
    <scope>NUCLEOTIDE SEQUENCE [LARGE SCALE GENOMIC DNA]</scope>
    <source>
        <strain evidence="8 9">DSM 20014</strain>
    </source>
</reference>
<dbReference type="GO" id="GO:0005524">
    <property type="term" value="F:ATP binding"/>
    <property type="evidence" value="ECO:0007669"/>
    <property type="project" value="UniProtKB-KW"/>
</dbReference>
<proteinExistence type="inferred from homology"/>
<keyword evidence="8" id="KW-0670">Pyruvate</keyword>
<keyword evidence="4" id="KW-0547">Nucleotide-binding</keyword>
<dbReference type="STRING" id="1620.IV67_GL000687"/>
<dbReference type="Gene3D" id="3.90.228.20">
    <property type="match status" value="1"/>
</dbReference>
<evidence type="ECO:0000256" key="6">
    <source>
        <dbReference type="ARBA" id="ARBA00023239"/>
    </source>
</evidence>
<dbReference type="Pfam" id="PF01293">
    <property type="entry name" value="PEPCK_ATP"/>
    <property type="match status" value="1"/>
</dbReference>
<comment type="caution">
    <text evidence="8">The sequence shown here is derived from an EMBL/GenBank/DDBJ whole genome shotgun (WGS) entry which is preliminary data.</text>
</comment>
<protein>
    <recommendedName>
        <fullName evidence="3">phosphoenolpyruvate carboxykinase (ATP)</fullName>
        <ecNumber evidence="3">4.1.1.49</ecNumber>
    </recommendedName>
</protein>
<dbReference type="AlphaFoldDB" id="A0A0R2JIP7"/>
<dbReference type="GO" id="GO:0006094">
    <property type="term" value="P:gluconeogenesis"/>
    <property type="evidence" value="ECO:0007669"/>
    <property type="project" value="UniProtKB-UniPathway"/>
</dbReference>
<dbReference type="GO" id="GO:0016301">
    <property type="term" value="F:kinase activity"/>
    <property type="evidence" value="ECO:0007669"/>
    <property type="project" value="UniProtKB-KW"/>
</dbReference>
<comment type="similarity">
    <text evidence="2">Belongs to the phosphoenolpyruvate carboxykinase (ATP) family.</text>
</comment>
<dbReference type="InterPro" id="IPR001272">
    <property type="entry name" value="PEP_carboxykinase_ATP"/>
</dbReference>
<dbReference type="RefSeq" id="WP_057788175.1">
    <property type="nucleotide sequence ID" value="NZ_JQCD01000024.1"/>
</dbReference>
<gene>
    <name evidence="8" type="ORF">IV67_GL000687</name>
</gene>
<dbReference type="InterPro" id="IPR008210">
    <property type="entry name" value="PEP_carboxykinase_N"/>
</dbReference>
<evidence type="ECO:0000256" key="5">
    <source>
        <dbReference type="ARBA" id="ARBA00022840"/>
    </source>
</evidence>
<comment type="pathway">
    <text evidence="1">Carbohydrate biosynthesis; gluconeogenesis.</text>
</comment>
<comment type="catalytic activity">
    <reaction evidence="7">
        <text>oxaloacetate + ATP = phosphoenolpyruvate + ADP + CO2</text>
        <dbReference type="Rhea" id="RHEA:18617"/>
        <dbReference type="ChEBI" id="CHEBI:16452"/>
        <dbReference type="ChEBI" id="CHEBI:16526"/>
        <dbReference type="ChEBI" id="CHEBI:30616"/>
        <dbReference type="ChEBI" id="CHEBI:58702"/>
        <dbReference type="ChEBI" id="CHEBI:456216"/>
        <dbReference type="EC" id="4.1.1.49"/>
    </reaction>
</comment>
<dbReference type="PATRIC" id="fig|1620.3.peg.696"/>
<dbReference type="SUPFAM" id="SSF53795">
    <property type="entry name" value="PEP carboxykinase-like"/>
    <property type="match status" value="1"/>
</dbReference>
<dbReference type="InterPro" id="IPR013035">
    <property type="entry name" value="PEP_carboxykinase_C"/>
</dbReference>
<keyword evidence="6" id="KW-0456">Lyase</keyword>
<keyword evidence="8" id="KW-0808">Transferase</keyword>
<evidence type="ECO:0000256" key="7">
    <source>
        <dbReference type="ARBA" id="ARBA00047371"/>
    </source>
</evidence>
<keyword evidence="8" id="KW-0418">Kinase</keyword>
<evidence type="ECO:0000313" key="9">
    <source>
        <dbReference type="Proteomes" id="UP000051673"/>
    </source>
</evidence>
<keyword evidence="5" id="KW-0067">ATP-binding</keyword>
<evidence type="ECO:0000256" key="1">
    <source>
        <dbReference type="ARBA" id="ARBA00004742"/>
    </source>
</evidence>
<evidence type="ECO:0000256" key="3">
    <source>
        <dbReference type="ARBA" id="ARBA00012363"/>
    </source>
</evidence>
<keyword evidence="9" id="KW-1185">Reference proteome</keyword>
<dbReference type="OrthoDB" id="9806325at2"/>
<dbReference type="EC" id="4.1.1.49" evidence="3"/>
<sequence length="545" mass="61002">MATIGNLANASITEKNQLLNSVKTTVETAFYGNNVQEVLDLQDAYDRANQAPGTIVTDMGVKHTQDLGLPDDAKVLVYNNGKIVGRTAAARVIAEYPETDTKQYEGIIREAIFDGRAEKFLKTEVYVGLDADFMMKSHLMIPEEYANSLYSYMLNFQVKDAIHDAMYQASNKFDENDIYIYADPNWQHPDFPNGLAFFDQAHNVAIILGLSYFGELKKGTLTLAWATAHRNRFVSAHGGMKQYQLADKTYTMAAFGLSGSGKSTITFAPSKRDEQIEILHDDAFVINKTDASATALEPSYFDKTQDYDLTKSSVDYFLTCQNVGVTLNESGEKVPVLRDIRNSNGRAVKSRFMTKNRTDHLASALDAVYWIMKDDSLPPVLKITDPVIAAAFGVTLATKRSSAENIVNGVDKNKLVIEPFANPFRVYPLGEDYQDFRTLFEELGTACYVINTGYFGNKKVTPDVTLDSIDDIIHHEAKFIPYGGLDELLYLEIPGYEVDFSDTHYREKVVERLQTRLNFMEAQTEYNILPGEAKATMAQLIDKLA</sequence>
<evidence type="ECO:0000313" key="8">
    <source>
        <dbReference type="EMBL" id="KRN77166.1"/>
    </source>
</evidence>
<organism evidence="8 9">
    <name type="scientific">Weissella minor</name>
    <dbReference type="NCBI Taxonomy" id="1620"/>
    <lineage>
        <taxon>Bacteria</taxon>
        <taxon>Bacillati</taxon>
        <taxon>Bacillota</taxon>
        <taxon>Bacilli</taxon>
        <taxon>Lactobacillales</taxon>
        <taxon>Lactobacillaceae</taxon>
        <taxon>Weissella</taxon>
    </lineage>
</organism>
<accession>A0A0R2JIP7</accession>
<dbReference type="UniPathway" id="UPA00138"/>